<gene>
    <name evidence="2" type="ORF">SDC9_174512</name>
</gene>
<accession>A0A645GK44</accession>
<evidence type="ECO:0000259" key="1">
    <source>
        <dbReference type="Pfam" id="PF20906"/>
    </source>
</evidence>
<reference evidence="2" key="1">
    <citation type="submission" date="2019-08" db="EMBL/GenBank/DDBJ databases">
        <authorList>
            <person name="Kucharzyk K."/>
            <person name="Murdoch R.W."/>
            <person name="Higgins S."/>
            <person name="Loffler F."/>
        </authorList>
    </citation>
    <scope>NUCLEOTIDE SEQUENCE</scope>
</reference>
<dbReference type="EMBL" id="VSSQ01076851">
    <property type="protein sequence ID" value="MPN27085.1"/>
    <property type="molecule type" value="Genomic_DNA"/>
</dbReference>
<dbReference type="Gene3D" id="2.40.390.10">
    <property type="entry name" value="CV3147-like"/>
    <property type="match status" value="1"/>
</dbReference>
<dbReference type="Pfam" id="PF20906">
    <property type="entry name" value="S-Me-THD_C"/>
    <property type="match status" value="1"/>
</dbReference>
<protein>
    <recommendedName>
        <fullName evidence="1">S-Me-THD-like C-terminal domain-containing protein</fullName>
    </recommendedName>
</protein>
<dbReference type="AlphaFoldDB" id="A0A645GK44"/>
<dbReference type="SUPFAM" id="SSF160991">
    <property type="entry name" value="CV3147-like"/>
    <property type="match status" value="1"/>
</dbReference>
<name>A0A645GK44_9ZZZZ</name>
<proteinExistence type="predicted"/>
<organism evidence="2">
    <name type="scientific">bioreactor metagenome</name>
    <dbReference type="NCBI Taxonomy" id="1076179"/>
    <lineage>
        <taxon>unclassified sequences</taxon>
        <taxon>metagenomes</taxon>
        <taxon>ecological metagenomes</taxon>
    </lineage>
</organism>
<comment type="caution">
    <text evidence="2">The sequence shown here is derived from an EMBL/GenBank/DDBJ whole genome shotgun (WGS) entry which is preliminary data.</text>
</comment>
<evidence type="ECO:0000313" key="2">
    <source>
        <dbReference type="EMBL" id="MPN27085.1"/>
    </source>
</evidence>
<feature type="domain" description="S-Me-THD-like C-terminal" evidence="1">
    <location>
        <begin position="3"/>
        <end position="113"/>
    </location>
</feature>
<sequence length="122" mass="13776">MLTELELKVENMHDWGYEVIQGRGAYEGQSIRINVENENIIAFDQDGKLRGMIPDALCVFKSNGQPVTNADLAVGMELSFVVVPCNEKWLEDDMVKVFDSTLHYFGYEDGFVPISALNAERK</sequence>
<dbReference type="InterPro" id="IPR048350">
    <property type="entry name" value="S-Me-THD-like_C"/>
</dbReference>
<dbReference type="InterPro" id="IPR024071">
    <property type="entry name" value="S-Me-THD_C_sf"/>
</dbReference>